<accession>A0A6J4I465</accession>
<feature type="non-terminal residue" evidence="2">
    <location>
        <position position="1"/>
    </location>
</feature>
<proteinExistence type="predicted"/>
<protein>
    <submittedName>
        <fullName evidence="2">Uncharacterized protein</fullName>
    </submittedName>
</protein>
<name>A0A6J4I465_9ACTN</name>
<sequence>GLRGSARHPPLAPPPGRRPAVARPHRVGTSELALRGQPAEHLPRRQRRALDRRAAPR</sequence>
<feature type="compositionally biased region" description="Basic and acidic residues" evidence="1">
    <location>
        <begin position="48"/>
        <end position="57"/>
    </location>
</feature>
<evidence type="ECO:0000256" key="1">
    <source>
        <dbReference type="SAM" id="MobiDB-lite"/>
    </source>
</evidence>
<feature type="region of interest" description="Disordered" evidence="1">
    <location>
        <begin position="1"/>
        <end position="57"/>
    </location>
</feature>
<dbReference type="AlphaFoldDB" id="A0A6J4I465"/>
<reference evidence="2" key="1">
    <citation type="submission" date="2020-02" db="EMBL/GenBank/DDBJ databases">
        <authorList>
            <person name="Meier V. D."/>
        </authorList>
    </citation>
    <scope>NUCLEOTIDE SEQUENCE</scope>
    <source>
        <strain evidence="2">AVDCRST_MAG57</strain>
    </source>
</reference>
<feature type="non-terminal residue" evidence="2">
    <location>
        <position position="57"/>
    </location>
</feature>
<gene>
    <name evidence="2" type="ORF">AVDCRST_MAG57-1503</name>
</gene>
<organism evidence="2">
    <name type="scientific">uncultured Blastococcus sp</name>
    <dbReference type="NCBI Taxonomy" id="217144"/>
    <lineage>
        <taxon>Bacteria</taxon>
        <taxon>Bacillati</taxon>
        <taxon>Actinomycetota</taxon>
        <taxon>Actinomycetes</taxon>
        <taxon>Geodermatophilales</taxon>
        <taxon>Geodermatophilaceae</taxon>
        <taxon>Blastococcus</taxon>
        <taxon>environmental samples</taxon>
    </lineage>
</organism>
<evidence type="ECO:0000313" key="2">
    <source>
        <dbReference type="EMBL" id="CAA9241769.1"/>
    </source>
</evidence>
<dbReference type="EMBL" id="CADCTI010000140">
    <property type="protein sequence ID" value="CAA9241769.1"/>
    <property type="molecule type" value="Genomic_DNA"/>
</dbReference>